<reference evidence="1" key="1">
    <citation type="submission" date="2022-01" db="EMBL/GenBank/DDBJ databases">
        <authorList>
            <person name="King R."/>
        </authorList>
    </citation>
    <scope>NUCLEOTIDE SEQUENCE</scope>
</reference>
<name>A0A9P0E6L0_NEZVI</name>
<organism evidence="1 2">
    <name type="scientific">Nezara viridula</name>
    <name type="common">Southern green stink bug</name>
    <name type="synonym">Cimex viridulus</name>
    <dbReference type="NCBI Taxonomy" id="85310"/>
    <lineage>
        <taxon>Eukaryota</taxon>
        <taxon>Metazoa</taxon>
        <taxon>Ecdysozoa</taxon>
        <taxon>Arthropoda</taxon>
        <taxon>Hexapoda</taxon>
        <taxon>Insecta</taxon>
        <taxon>Pterygota</taxon>
        <taxon>Neoptera</taxon>
        <taxon>Paraneoptera</taxon>
        <taxon>Hemiptera</taxon>
        <taxon>Heteroptera</taxon>
        <taxon>Panheteroptera</taxon>
        <taxon>Pentatomomorpha</taxon>
        <taxon>Pentatomoidea</taxon>
        <taxon>Pentatomidae</taxon>
        <taxon>Pentatominae</taxon>
        <taxon>Nezara</taxon>
    </lineage>
</organism>
<evidence type="ECO:0000313" key="1">
    <source>
        <dbReference type="EMBL" id="CAH1389374.1"/>
    </source>
</evidence>
<gene>
    <name evidence="1" type="ORF">NEZAVI_LOCUS792</name>
</gene>
<proteinExistence type="predicted"/>
<accession>A0A9P0E6L0</accession>
<sequence length="103" mass="11200">MATLLLDRLETFPHIPGPLSCGVGRTGATRRRKKKYNRKEIGVFLWQPLDTLPPGLEIGNYPSQLGSSTWSQVKTPLCLVLCALSSETVASCPTTYPVTVPGD</sequence>
<evidence type="ECO:0000313" key="2">
    <source>
        <dbReference type="Proteomes" id="UP001152798"/>
    </source>
</evidence>
<dbReference type="EMBL" id="OV725077">
    <property type="protein sequence ID" value="CAH1389374.1"/>
    <property type="molecule type" value="Genomic_DNA"/>
</dbReference>
<dbReference type="AlphaFoldDB" id="A0A9P0E6L0"/>
<protein>
    <submittedName>
        <fullName evidence="1">Uncharacterized protein</fullName>
    </submittedName>
</protein>
<dbReference type="Proteomes" id="UP001152798">
    <property type="component" value="Chromosome 1"/>
</dbReference>
<keyword evidence="2" id="KW-1185">Reference proteome</keyword>